<keyword evidence="2" id="KW-0813">Transport</keyword>
<name>A0ABU0LHI5_XANAG</name>
<keyword evidence="4" id="KW-0547">Nucleotide-binding</keyword>
<accession>A0ABU0LHI5</accession>
<reference evidence="7 8" key="1">
    <citation type="submission" date="2023-07" db="EMBL/GenBank/DDBJ databases">
        <title>Genomic Encyclopedia of Type Strains, Phase IV (KMG-IV): sequencing the most valuable type-strain genomes for metagenomic binning, comparative biology and taxonomic classification.</title>
        <authorList>
            <person name="Goeker M."/>
        </authorList>
    </citation>
    <scope>NUCLEOTIDE SEQUENCE [LARGE SCALE GENOMIC DNA]</scope>
    <source>
        <strain evidence="7 8">DSM 3770</strain>
    </source>
</reference>
<sequence>MSPSHLHLVAAPAPPQAGAPTAIASAPPPLAIEGLDAGYGRTPVLHALSLTVPAGCVTALVGPNGAGKSTLIRAICGRLAVKAGAIAICGLPADTAEARGKIGLAPQDIALYRALTIAENLAVFAELSGLSPSDGRLRVAQVLERTGTAARQDERIDRLSGGWQRRANLAAALMGAPRLLLLDEPTAGVDASAREALAVLVRALAHDGLAVLLVTHDFEFAEQVADRAAILMGGHMALEGPLADLLGQRFAHRRAVEITFAAPPPALRAELLASLGLATEGATARGLISDSPRAVSTLLARLDTLGLPPRTLTLKTPGLPALYDAVTSAGV</sequence>
<dbReference type="PANTHER" id="PTHR42711:SF5">
    <property type="entry name" value="ABC TRANSPORTER ATP-BINDING PROTEIN NATA"/>
    <property type="match status" value="1"/>
</dbReference>
<dbReference type="Proteomes" id="UP001241747">
    <property type="component" value="Unassembled WGS sequence"/>
</dbReference>
<organism evidence="7 8">
    <name type="scientific">Xanthobacter agilis</name>
    <dbReference type="NCBI Taxonomy" id="47492"/>
    <lineage>
        <taxon>Bacteria</taxon>
        <taxon>Pseudomonadati</taxon>
        <taxon>Pseudomonadota</taxon>
        <taxon>Alphaproteobacteria</taxon>
        <taxon>Hyphomicrobiales</taxon>
        <taxon>Xanthobacteraceae</taxon>
        <taxon>Xanthobacter</taxon>
    </lineage>
</organism>
<protein>
    <submittedName>
        <fullName evidence="7">ABC-2 type transport system ATP-binding protein</fullName>
    </submittedName>
</protein>
<dbReference type="PROSITE" id="PS50893">
    <property type="entry name" value="ABC_TRANSPORTER_2"/>
    <property type="match status" value="1"/>
</dbReference>
<dbReference type="GO" id="GO:0005524">
    <property type="term" value="F:ATP binding"/>
    <property type="evidence" value="ECO:0007669"/>
    <property type="project" value="UniProtKB-KW"/>
</dbReference>
<evidence type="ECO:0000259" key="6">
    <source>
        <dbReference type="PROSITE" id="PS50893"/>
    </source>
</evidence>
<proteinExistence type="inferred from homology"/>
<comment type="caution">
    <text evidence="7">The sequence shown here is derived from an EMBL/GenBank/DDBJ whole genome shotgun (WGS) entry which is preliminary data.</text>
</comment>
<evidence type="ECO:0000256" key="1">
    <source>
        <dbReference type="ARBA" id="ARBA00005417"/>
    </source>
</evidence>
<dbReference type="InterPro" id="IPR003439">
    <property type="entry name" value="ABC_transporter-like_ATP-bd"/>
</dbReference>
<dbReference type="SUPFAM" id="SSF52540">
    <property type="entry name" value="P-loop containing nucleoside triphosphate hydrolases"/>
    <property type="match status" value="1"/>
</dbReference>
<evidence type="ECO:0000256" key="4">
    <source>
        <dbReference type="ARBA" id="ARBA00022741"/>
    </source>
</evidence>
<dbReference type="Pfam" id="PF00005">
    <property type="entry name" value="ABC_tran"/>
    <property type="match status" value="1"/>
</dbReference>
<dbReference type="PANTHER" id="PTHR42711">
    <property type="entry name" value="ABC TRANSPORTER ATP-BINDING PROTEIN"/>
    <property type="match status" value="1"/>
</dbReference>
<comment type="similarity">
    <text evidence="1">Belongs to the ABC transporter superfamily.</text>
</comment>
<gene>
    <name evidence="7" type="ORF">QOZ94_003395</name>
</gene>
<dbReference type="InterPro" id="IPR050763">
    <property type="entry name" value="ABC_transporter_ATP-binding"/>
</dbReference>
<dbReference type="EMBL" id="JAUSVY010000008">
    <property type="protein sequence ID" value="MDQ0506584.1"/>
    <property type="molecule type" value="Genomic_DNA"/>
</dbReference>
<keyword evidence="3" id="KW-0536">Nodulation</keyword>
<dbReference type="CDD" id="cd03230">
    <property type="entry name" value="ABC_DR_subfamily_A"/>
    <property type="match status" value="1"/>
</dbReference>
<dbReference type="InterPro" id="IPR003593">
    <property type="entry name" value="AAA+_ATPase"/>
</dbReference>
<evidence type="ECO:0000256" key="2">
    <source>
        <dbReference type="ARBA" id="ARBA00022448"/>
    </source>
</evidence>
<evidence type="ECO:0000313" key="7">
    <source>
        <dbReference type="EMBL" id="MDQ0506584.1"/>
    </source>
</evidence>
<keyword evidence="5 7" id="KW-0067">ATP-binding</keyword>
<feature type="domain" description="ABC transporter" evidence="6">
    <location>
        <begin position="30"/>
        <end position="258"/>
    </location>
</feature>
<dbReference type="InterPro" id="IPR017871">
    <property type="entry name" value="ABC_transporter-like_CS"/>
</dbReference>
<dbReference type="InterPro" id="IPR027417">
    <property type="entry name" value="P-loop_NTPase"/>
</dbReference>
<dbReference type="Gene3D" id="3.40.50.300">
    <property type="entry name" value="P-loop containing nucleotide triphosphate hydrolases"/>
    <property type="match status" value="1"/>
</dbReference>
<dbReference type="SMART" id="SM00382">
    <property type="entry name" value="AAA"/>
    <property type="match status" value="1"/>
</dbReference>
<evidence type="ECO:0000256" key="5">
    <source>
        <dbReference type="ARBA" id="ARBA00022840"/>
    </source>
</evidence>
<evidence type="ECO:0000313" key="8">
    <source>
        <dbReference type="Proteomes" id="UP001241747"/>
    </source>
</evidence>
<dbReference type="PROSITE" id="PS00211">
    <property type="entry name" value="ABC_TRANSPORTER_1"/>
    <property type="match status" value="1"/>
</dbReference>
<evidence type="ECO:0000256" key="3">
    <source>
        <dbReference type="ARBA" id="ARBA00022458"/>
    </source>
</evidence>
<keyword evidence="8" id="KW-1185">Reference proteome</keyword>
<dbReference type="RefSeq" id="WP_237346318.1">
    <property type="nucleotide sequence ID" value="NZ_JABWGX010000017.1"/>
</dbReference>